<evidence type="ECO:0000256" key="11">
    <source>
        <dbReference type="ARBA" id="ARBA00023204"/>
    </source>
</evidence>
<dbReference type="Gene3D" id="3.40.50.300">
    <property type="entry name" value="P-loop containing nucleotide triphosphate hydrolases"/>
    <property type="match status" value="2"/>
</dbReference>
<dbReference type="Proteomes" id="UP000285060">
    <property type="component" value="Unassembled WGS sequence"/>
</dbReference>
<dbReference type="GO" id="GO:0070182">
    <property type="term" value="F:DNA polymerase binding"/>
    <property type="evidence" value="ECO:0007669"/>
    <property type="project" value="TreeGrafter"/>
</dbReference>
<dbReference type="PROSITE" id="PS51193">
    <property type="entry name" value="HELICASE_ATP_BIND_2"/>
    <property type="match status" value="1"/>
</dbReference>
<protein>
    <recommendedName>
        <fullName evidence="13">Helicase ATP-binding domain-containing protein</fullName>
    </recommendedName>
</protein>
<evidence type="ECO:0000313" key="15">
    <source>
        <dbReference type="Proteomes" id="UP000285060"/>
    </source>
</evidence>
<name>A0A3R6V362_9STRA</name>
<feature type="non-terminal residue" evidence="14">
    <location>
        <position position="569"/>
    </location>
</feature>
<gene>
    <name evidence="14" type="ORF">DYB32_010166</name>
</gene>
<keyword evidence="1" id="KW-0004">4Fe-4S</keyword>
<dbReference type="InterPro" id="IPR002464">
    <property type="entry name" value="DNA/RNA_helicase_DEAH_CS"/>
</dbReference>
<keyword evidence="3" id="KW-0547">Nucleotide-binding</keyword>
<evidence type="ECO:0000256" key="7">
    <source>
        <dbReference type="ARBA" id="ARBA00022840"/>
    </source>
</evidence>
<evidence type="ECO:0000256" key="1">
    <source>
        <dbReference type="ARBA" id="ARBA00022485"/>
    </source>
</evidence>
<organism evidence="14 15">
    <name type="scientific">Aphanomyces invadans</name>
    <dbReference type="NCBI Taxonomy" id="157072"/>
    <lineage>
        <taxon>Eukaryota</taxon>
        <taxon>Sar</taxon>
        <taxon>Stramenopiles</taxon>
        <taxon>Oomycota</taxon>
        <taxon>Saprolegniomycetes</taxon>
        <taxon>Saprolegniales</taxon>
        <taxon>Verrucalvaceae</taxon>
        <taxon>Aphanomyces</taxon>
    </lineage>
</organism>
<keyword evidence="6" id="KW-0347">Helicase</keyword>
<dbReference type="GO" id="GO:1904430">
    <property type="term" value="P:negative regulation of t-circle formation"/>
    <property type="evidence" value="ECO:0007669"/>
    <property type="project" value="TreeGrafter"/>
</dbReference>
<dbReference type="GO" id="GO:0003678">
    <property type="term" value="F:DNA helicase activity"/>
    <property type="evidence" value="ECO:0007669"/>
    <property type="project" value="InterPro"/>
</dbReference>
<dbReference type="PANTHER" id="PTHR11472">
    <property type="entry name" value="DNA REPAIR DEAD HELICASE RAD3/XP-D SUBFAMILY MEMBER"/>
    <property type="match status" value="1"/>
</dbReference>
<dbReference type="CDD" id="cd17970">
    <property type="entry name" value="DEAHc_FancJ"/>
    <property type="match status" value="1"/>
</dbReference>
<feature type="domain" description="Helicase ATP-binding" evidence="13">
    <location>
        <begin position="7"/>
        <end position="315"/>
    </location>
</feature>
<dbReference type="SMART" id="SM00488">
    <property type="entry name" value="DEXDc2"/>
    <property type="match status" value="1"/>
</dbReference>
<comment type="caution">
    <text evidence="14">The sequence shown here is derived from an EMBL/GenBank/DDBJ whole genome shotgun (WGS) entry which is preliminary data.</text>
</comment>
<dbReference type="GO" id="GO:0006281">
    <property type="term" value="P:DNA repair"/>
    <property type="evidence" value="ECO:0007669"/>
    <property type="project" value="UniProtKB-KW"/>
</dbReference>
<dbReference type="Pfam" id="PF13307">
    <property type="entry name" value="Helicase_C_2"/>
    <property type="match status" value="1"/>
</dbReference>
<dbReference type="GO" id="GO:0005524">
    <property type="term" value="F:ATP binding"/>
    <property type="evidence" value="ECO:0007669"/>
    <property type="project" value="UniProtKB-KW"/>
</dbReference>
<evidence type="ECO:0000256" key="8">
    <source>
        <dbReference type="ARBA" id="ARBA00023004"/>
    </source>
</evidence>
<evidence type="ECO:0000259" key="13">
    <source>
        <dbReference type="PROSITE" id="PS51193"/>
    </source>
</evidence>
<dbReference type="InterPro" id="IPR010614">
    <property type="entry name" value="RAD3-like_helicase_DEAD"/>
</dbReference>
<dbReference type="InterPro" id="IPR014013">
    <property type="entry name" value="Helic_SF1/SF2_ATP-bd_DinG/Rad3"/>
</dbReference>
<keyword evidence="7" id="KW-0067">ATP-binding</keyword>
<evidence type="ECO:0000256" key="6">
    <source>
        <dbReference type="ARBA" id="ARBA00022806"/>
    </source>
</evidence>
<dbReference type="Pfam" id="PF06733">
    <property type="entry name" value="DEAD_2"/>
    <property type="match status" value="1"/>
</dbReference>
<dbReference type="InterPro" id="IPR006555">
    <property type="entry name" value="ATP-dep_Helicase_C"/>
</dbReference>
<dbReference type="GO" id="GO:0046872">
    <property type="term" value="F:metal ion binding"/>
    <property type="evidence" value="ECO:0007669"/>
    <property type="project" value="UniProtKB-KW"/>
</dbReference>
<evidence type="ECO:0000256" key="10">
    <source>
        <dbReference type="ARBA" id="ARBA00023125"/>
    </source>
</evidence>
<dbReference type="InterPro" id="IPR006554">
    <property type="entry name" value="Helicase-like_DEXD_c2"/>
</dbReference>
<keyword evidence="12" id="KW-0413">Isomerase</keyword>
<dbReference type="GO" id="GO:0010569">
    <property type="term" value="P:regulation of double-strand break repair via homologous recombination"/>
    <property type="evidence" value="ECO:0007669"/>
    <property type="project" value="TreeGrafter"/>
</dbReference>
<dbReference type="AlphaFoldDB" id="A0A3R6V362"/>
<dbReference type="SMART" id="SM00491">
    <property type="entry name" value="HELICc2"/>
    <property type="match status" value="1"/>
</dbReference>
<evidence type="ECO:0000256" key="2">
    <source>
        <dbReference type="ARBA" id="ARBA00022723"/>
    </source>
</evidence>
<dbReference type="GO" id="GO:0016818">
    <property type="term" value="F:hydrolase activity, acting on acid anhydrides, in phosphorus-containing anhydrides"/>
    <property type="evidence" value="ECO:0007669"/>
    <property type="project" value="InterPro"/>
</dbReference>
<accession>A0A3R6V362</accession>
<dbReference type="GO" id="GO:0045910">
    <property type="term" value="P:negative regulation of DNA recombination"/>
    <property type="evidence" value="ECO:0007669"/>
    <property type="project" value="TreeGrafter"/>
</dbReference>
<keyword evidence="5" id="KW-0378">Hydrolase</keyword>
<dbReference type="SUPFAM" id="SSF52540">
    <property type="entry name" value="P-loop containing nucleoside triphosphate hydrolases"/>
    <property type="match status" value="1"/>
</dbReference>
<dbReference type="InterPro" id="IPR057498">
    <property type="entry name" value="Rtel1_ARCH"/>
</dbReference>
<dbReference type="GO" id="GO:0090657">
    <property type="term" value="P:telomeric loop disassembly"/>
    <property type="evidence" value="ECO:0007669"/>
    <property type="project" value="TreeGrafter"/>
</dbReference>
<sequence length="569" mass="63313">MPTLDIRGIPVAFPFTPYASQLVYMEKVILALETKQNALLESPTGTGKTLCLLCATLAWRIHRLKQLKAASKRTKVQYESIDGGGADDDDDKALRDKLPKIIYASRTHSQLKQVVKELKQTPYKPKVAILGSREHLCVHPEISSMRGTQQNHTCRQAVRAHKYDPFSAIHSSRDVFEYGRCTYKTGYDRQAKTKSAALPILDIEELVTTMKDREVPQAAADIVFMPYNYLVEPFVRNSLGVTLENAVLIFDEAHNESVATDAASYSLSSLDVQGCIKEVEECHNLIVSGRIQPGEDTYLNSQPGAFIFEFFNQFNITFDTAPMVVTITEQVIEAMSDYAQSNPRNSKLDQLLTFLRTIYRDKENHQATTVKELGISFPIQLENAHVIDASQVWVGVVGVGVTGKKLNASYESRNSPDYAAELGNTLVNITRLVPNGLLVFFPSYSILDQCTAQWQQVPRGSASGAVPIWERLAVLKTIFIEPKNRVEFTTVVQEYHNTIETNPSGAIFFAVCRGKVSEGIDFSNENGRAVVITGLPFPPTKDPKIMLKKAFLDNQVVAPNEMVGAIRIS</sequence>
<dbReference type="PANTHER" id="PTHR11472:SF34">
    <property type="entry name" value="REGULATOR OF TELOMERE ELONGATION HELICASE 1"/>
    <property type="match status" value="1"/>
</dbReference>
<proteinExistence type="predicted"/>
<evidence type="ECO:0000313" key="14">
    <source>
        <dbReference type="EMBL" id="RHY19829.1"/>
    </source>
</evidence>
<keyword evidence="11" id="KW-0234">DNA repair</keyword>
<dbReference type="GO" id="GO:0003677">
    <property type="term" value="F:DNA binding"/>
    <property type="evidence" value="ECO:0007669"/>
    <property type="project" value="UniProtKB-KW"/>
</dbReference>
<dbReference type="GO" id="GO:0051539">
    <property type="term" value="F:4 iron, 4 sulfur cluster binding"/>
    <property type="evidence" value="ECO:0007669"/>
    <property type="project" value="UniProtKB-KW"/>
</dbReference>
<keyword evidence="10" id="KW-0238">DNA-binding</keyword>
<evidence type="ECO:0000256" key="12">
    <source>
        <dbReference type="ARBA" id="ARBA00023235"/>
    </source>
</evidence>
<dbReference type="Pfam" id="PF23109">
    <property type="entry name" value="ARCH_RTEL1"/>
    <property type="match status" value="1"/>
</dbReference>
<keyword evidence="2" id="KW-0479">Metal-binding</keyword>
<reference evidence="14 15" key="1">
    <citation type="submission" date="2018-08" db="EMBL/GenBank/DDBJ databases">
        <title>Aphanomyces genome sequencing and annotation.</title>
        <authorList>
            <person name="Minardi D."/>
            <person name="Oidtmann B."/>
            <person name="Van Der Giezen M."/>
            <person name="Studholme D.J."/>
        </authorList>
    </citation>
    <scope>NUCLEOTIDE SEQUENCE [LARGE SCALE GENOMIC DNA]</scope>
    <source>
        <strain evidence="14 15">NJM0002</strain>
    </source>
</reference>
<dbReference type="GO" id="GO:0005634">
    <property type="term" value="C:nucleus"/>
    <property type="evidence" value="ECO:0007669"/>
    <property type="project" value="TreeGrafter"/>
</dbReference>
<keyword evidence="8" id="KW-0408">Iron</keyword>
<dbReference type="VEuPathDB" id="FungiDB:H310_05951"/>
<keyword evidence="4" id="KW-0227">DNA damage</keyword>
<dbReference type="InterPro" id="IPR045028">
    <property type="entry name" value="DinG/Rad3-like"/>
</dbReference>
<dbReference type="PROSITE" id="PS00690">
    <property type="entry name" value="DEAH_ATP_HELICASE"/>
    <property type="match status" value="1"/>
</dbReference>
<evidence type="ECO:0000256" key="4">
    <source>
        <dbReference type="ARBA" id="ARBA00022763"/>
    </source>
</evidence>
<dbReference type="VEuPathDB" id="FungiDB:H310_15115"/>
<dbReference type="InterPro" id="IPR027417">
    <property type="entry name" value="P-loop_NTPase"/>
</dbReference>
<evidence type="ECO:0000256" key="5">
    <source>
        <dbReference type="ARBA" id="ARBA00022801"/>
    </source>
</evidence>
<keyword evidence="9" id="KW-0411">Iron-sulfur</keyword>
<dbReference type="EMBL" id="QUSY01002806">
    <property type="protein sequence ID" value="RHY19829.1"/>
    <property type="molecule type" value="Genomic_DNA"/>
</dbReference>
<evidence type="ECO:0000256" key="3">
    <source>
        <dbReference type="ARBA" id="ARBA00022741"/>
    </source>
</evidence>
<keyword evidence="15" id="KW-1185">Reference proteome</keyword>
<evidence type="ECO:0000256" key="9">
    <source>
        <dbReference type="ARBA" id="ARBA00023014"/>
    </source>
</evidence>